<evidence type="ECO:0000256" key="4">
    <source>
        <dbReference type="ARBA" id="ARBA00022989"/>
    </source>
</evidence>
<dbReference type="AlphaFoldDB" id="A0A4Y9YA43"/>
<keyword evidence="5" id="KW-0443">Lipid metabolism</keyword>
<comment type="caution">
    <text evidence="9">The sequence shown here is derived from an EMBL/GenBank/DDBJ whole genome shotgun (WGS) entry which is preliminary data.</text>
</comment>
<evidence type="ECO:0000313" key="10">
    <source>
        <dbReference type="Proteomes" id="UP000298390"/>
    </source>
</evidence>
<feature type="region of interest" description="Disordered" evidence="7">
    <location>
        <begin position="281"/>
        <end position="334"/>
    </location>
</feature>
<evidence type="ECO:0000256" key="7">
    <source>
        <dbReference type="SAM" id="MobiDB-lite"/>
    </source>
</evidence>
<comment type="subcellular location">
    <subcellularLocation>
        <location evidence="1">Endoplasmic reticulum membrane</location>
        <topology evidence="1">Multi-pass membrane protein</topology>
    </subcellularLocation>
</comment>
<dbReference type="GO" id="GO:0005789">
    <property type="term" value="C:endoplasmic reticulum membrane"/>
    <property type="evidence" value="ECO:0007669"/>
    <property type="project" value="UniProtKB-SubCell"/>
</dbReference>
<feature type="region of interest" description="Disordered" evidence="7">
    <location>
        <begin position="1"/>
        <end position="24"/>
    </location>
</feature>
<feature type="transmembrane region" description="Helical" evidence="8">
    <location>
        <begin position="58"/>
        <end position="83"/>
    </location>
</feature>
<dbReference type="CDD" id="cd23995">
    <property type="entry name" value="Seipin_BSCL2_like"/>
    <property type="match status" value="1"/>
</dbReference>
<evidence type="ECO:0000256" key="6">
    <source>
        <dbReference type="ARBA" id="ARBA00023136"/>
    </source>
</evidence>
<dbReference type="Pfam" id="PF06775">
    <property type="entry name" value="Seipin"/>
    <property type="match status" value="1"/>
</dbReference>
<dbReference type="GO" id="GO:0006629">
    <property type="term" value="P:lipid metabolic process"/>
    <property type="evidence" value="ECO:0007669"/>
    <property type="project" value="UniProtKB-KW"/>
</dbReference>
<evidence type="ECO:0000256" key="3">
    <source>
        <dbReference type="ARBA" id="ARBA00022824"/>
    </source>
</evidence>
<evidence type="ECO:0000256" key="1">
    <source>
        <dbReference type="ARBA" id="ARBA00004477"/>
    </source>
</evidence>
<dbReference type="InterPro" id="IPR009617">
    <property type="entry name" value="Seipin"/>
</dbReference>
<feature type="compositionally biased region" description="Basic and acidic residues" evidence="7">
    <location>
        <begin position="367"/>
        <end position="376"/>
    </location>
</feature>
<dbReference type="Proteomes" id="UP000298390">
    <property type="component" value="Unassembled WGS sequence"/>
</dbReference>
<dbReference type="EMBL" id="SEKV01000321">
    <property type="protein sequence ID" value="TFY59092.1"/>
    <property type="molecule type" value="Genomic_DNA"/>
</dbReference>
<feature type="region of interest" description="Disordered" evidence="7">
    <location>
        <begin position="347"/>
        <end position="393"/>
    </location>
</feature>
<evidence type="ECO:0000256" key="2">
    <source>
        <dbReference type="ARBA" id="ARBA00022692"/>
    </source>
</evidence>
<organism evidence="9 10">
    <name type="scientific">Rhodofomes roseus</name>
    <dbReference type="NCBI Taxonomy" id="34475"/>
    <lineage>
        <taxon>Eukaryota</taxon>
        <taxon>Fungi</taxon>
        <taxon>Dikarya</taxon>
        <taxon>Basidiomycota</taxon>
        <taxon>Agaricomycotina</taxon>
        <taxon>Agaricomycetes</taxon>
        <taxon>Polyporales</taxon>
        <taxon>Rhodofomes</taxon>
    </lineage>
</organism>
<dbReference type="PANTHER" id="PTHR21212:SF0">
    <property type="entry name" value="SEIPIN"/>
    <property type="match status" value="1"/>
</dbReference>
<evidence type="ECO:0008006" key="11">
    <source>
        <dbReference type="Google" id="ProtNLM"/>
    </source>
</evidence>
<feature type="transmembrane region" description="Helical" evidence="8">
    <location>
        <begin position="244"/>
        <end position="272"/>
    </location>
</feature>
<accession>A0A4Y9YA43</accession>
<keyword evidence="2 8" id="KW-0812">Transmembrane</keyword>
<dbReference type="GO" id="GO:0140042">
    <property type="term" value="P:lipid droplet formation"/>
    <property type="evidence" value="ECO:0007669"/>
    <property type="project" value="UniProtKB-ARBA"/>
</dbReference>
<dbReference type="STRING" id="34475.A0A4Y9YA43"/>
<protein>
    <recommendedName>
        <fullName evidence="11">Adipose-regulatory protein-domain-containing protein</fullName>
    </recommendedName>
</protein>
<keyword evidence="4 8" id="KW-1133">Transmembrane helix</keyword>
<gene>
    <name evidence="9" type="ORF">EVJ58_g6001</name>
</gene>
<dbReference type="PANTHER" id="PTHR21212">
    <property type="entry name" value="BERNARDINELLI-SEIP CONGENITAL LIPODYSTROPHY 2 HOMOLOG BSCL2 PROTEIN"/>
    <property type="match status" value="1"/>
</dbReference>
<name>A0A4Y9YA43_9APHY</name>
<keyword evidence="3" id="KW-0256">Endoplasmic reticulum</keyword>
<reference evidence="9 10" key="1">
    <citation type="submission" date="2019-01" db="EMBL/GenBank/DDBJ databases">
        <title>Genome sequencing of the rare red list fungi Fomitopsis rosea.</title>
        <authorList>
            <person name="Buettner E."/>
            <person name="Kellner H."/>
        </authorList>
    </citation>
    <scope>NUCLEOTIDE SEQUENCE [LARGE SCALE GENOMIC DNA]</scope>
    <source>
        <strain evidence="9 10">DSM 105464</strain>
    </source>
</reference>
<sequence>MDTFSRTRGDDKTRVRRQNSRNANASPAIRSPIYYPVKWLGDIMAAIFRIVSPYTTNLIPLVVFLLSIPVIAFLSASAGYLVWRSVAVGWETDVVLQYGDGVPPYAEFALPDLVAGQPYDVSLQLTVPASQSNLALGNFMTSLLISSPQKDNTLAYVRKPAIVLPPSNPLRSLLYAGLHTVDMDIQLLSAFSLDNKRAIARVELGRRDQWKSIGSGEGRELTVHAAILRGVVVHKGLRGLISRFPLLTSVIAACTFLFLSFVVLAACLLPALELRFDSDPHFNDPPPPRPRQVTHGRSRSGTDSMRSPDPLVPKDEDMELDPFDPSIDPETLPSDLREQYYLARAAAQVAAQQEGGAPSVQPVPRVHSPDDFDQRAFPRRRRSRQTLQDSDED</sequence>
<evidence type="ECO:0000256" key="8">
    <source>
        <dbReference type="SAM" id="Phobius"/>
    </source>
</evidence>
<proteinExistence type="predicted"/>
<evidence type="ECO:0000313" key="9">
    <source>
        <dbReference type="EMBL" id="TFY59092.1"/>
    </source>
</evidence>
<evidence type="ECO:0000256" key="5">
    <source>
        <dbReference type="ARBA" id="ARBA00023098"/>
    </source>
</evidence>
<feature type="compositionally biased region" description="Basic and acidic residues" evidence="7">
    <location>
        <begin position="1"/>
        <end position="13"/>
    </location>
</feature>
<keyword evidence="6 8" id="KW-0472">Membrane</keyword>